<sequence length="1325" mass="144760">MNNKDGDNLVPNKKQAHRGQRQPKVQPGASMKKNRTTSNTPPKDASVSPGSTGTVRRMVGKGKEVKPEKAKRIGKCSLSATECQKNQNTSRKLSDASNVSEDLSRDSGCVSGKISSSDSSSEISDCTEGCLNASEGNQLCADTPSSESGSSGRDGEDKSERSSEISQNIVSEISSTLGGNQFIQISHVNSNMHSFSDGNPSTESGGYDLALSLNASGASMGYELADETRDDLVKENEELRSENEYLKDEMEEMRCEMLEMRDLFLEDEMYQVQELRLQLEQANKTCRILQYRLRKAERRSLRVAQTGQVDGELIRSLEHDVKVAKNVSLRLHNEVEFLQQKNSRLERENERLRETQQEMEVTKQVLQTEMEKARASSLKRTNTRSPASKAEKKLPRQDDSDLKCQLQFAKEESALMCKKLTKIMSESERMREELAKYRSAYGDVDSDCGVAKSPHTREAEVKVHLRLVEEEATLLSRRIVELEVENRGLRAEMSDMRSGTEDGGRAAGEEEEELLQDGPIGPGDRPAAHTGVAEGGESGVMQENIQSEEWVSEGQKRSMVDDSQSSQSQTERLCPLSCVPGDGPVAGEHELNRNHDNQPSDARQSSLAHGSNRKQHESLLALRDHACLVASAIQLLASPAINRQSCPPSSTHPARVKSYPQGKTQPLYLDPLIHLYDALDLLRAMLLALIGRVESLVTPGGEVRVEGDGDATTDQSNTEASARQAVGEGLHTTVMKDRVKRPTQSDPFNSCRDPMIQLPLKVLWVLHQHFLTTSSQEEKESNDTRIMSVLHGLWQYLGKVLRDHSEASMAAQDGITSWTSDLNGLICTMDGTPVRAGEQVYPEQRCSTRETRNVAPGKMKTGNKGIANHSTLRSKMKNWCYLNQEAAHLDQDIPFKTWDHPIMPLSFPNLDQLSLERSHTAPDKTFLRIYYSPPSARRVHLAHPSHGAKADPTATISVISAGLSPSRSPHTPLCLSLSANLSDDMKEMTASLRQAVHSSSQERGKGRGAVGVASSGTQTQLHPQMVSVGLQTDAPTSGCAVRGSPLRLSARAQQISISLDRLPGRTKSGSTSPKLYRRHSASVSPPSSISPSSSSSSSGFITPTSNTSSSSTASSATANRERVLWGLSNRVPAGSTWAHPANQRAGPGLPHHGTMNNELSSGGNTTKLNSKPSGANRYGLVTEFLRKMSGRSDKPGSVSGGGPKGKFNPSNPPAAAAAYRNDSVTRIVNQRFMKQREEAALSHKEGSCPSQNQNKAVRRDLSLESNVTLEDGHYDCSSSRSLTFCFARSSRSSTQRNSLTPTKLQRHRYASAVNSAGSESNPSCE</sequence>
<feature type="compositionally biased region" description="Basic and acidic residues" evidence="6">
    <location>
        <begin position="491"/>
        <end position="508"/>
    </location>
</feature>
<dbReference type="InterPro" id="IPR027881">
    <property type="entry name" value="SOGA_CC"/>
</dbReference>
<feature type="compositionally biased region" description="Low complexity" evidence="6">
    <location>
        <begin position="107"/>
        <end position="126"/>
    </location>
</feature>
<feature type="region of interest" description="Disordered" evidence="6">
    <location>
        <begin position="1059"/>
        <end position="1117"/>
    </location>
</feature>
<feature type="compositionally biased region" description="Basic and acidic residues" evidence="6">
    <location>
        <begin position="1237"/>
        <end position="1246"/>
    </location>
</feature>
<dbReference type="Pfam" id="PF11365">
    <property type="entry name" value="SOGA"/>
    <property type="match status" value="1"/>
</dbReference>
<feature type="compositionally biased region" description="Polar residues" evidence="6">
    <location>
        <begin position="1154"/>
        <end position="1173"/>
    </location>
</feature>
<evidence type="ECO:0000259" key="7">
    <source>
        <dbReference type="Pfam" id="PF11365"/>
    </source>
</evidence>
<keyword evidence="2" id="KW-0597">Phosphoprotein</keyword>
<evidence type="ECO:0000256" key="1">
    <source>
        <dbReference type="ARBA" id="ARBA00004370"/>
    </source>
</evidence>
<feature type="region of interest" description="Disordered" evidence="6">
    <location>
        <begin position="845"/>
        <end position="866"/>
    </location>
</feature>
<comment type="subcellular location">
    <subcellularLocation>
        <location evidence="1">Membrane</location>
    </subcellularLocation>
</comment>
<feature type="region of interest" description="Disordered" evidence="6">
    <location>
        <begin position="991"/>
        <end position="1021"/>
    </location>
</feature>
<feature type="compositionally biased region" description="Basic and acidic residues" evidence="6">
    <location>
        <begin position="61"/>
        <end position="71"/>
    </location>
</feature>
<feature type="region of interest" description="Disordered" evidence="6">
    <location>
        <begin position="642"/>
        <end position="662"/>
    </location>
</feature>
<evidence type="ECO:0000313" key="8">
    <source>
        <dbReference type="EMBL" id="KAL1020960.1"/>
    </source>
</evidence>
<feature type="region of interest" description="Disordered" evidence="6">
    <location>
        <begin position="1287"/>
        <end position="1325"/>
    </location>
</feature>
<dbReference type="Proteomes" id="UP001557470">
    <property type="component" value="Unassembled WGS sequence"/>
</dbReference>
<comment type="caution">
    <text evidence="8">The sequence shown here is derived from an EMBL/GenBank/DDBJ whole genome shotgun (WGS) entry which is preliminary data.</text>
</comment>
<feature type="compositionally biased region" description="Polar residues" evidence="6">
    <location>
        <begin position="599"/>
        <end position="609"/>
    </location>
</feature>
<evidence type="ECO:0000256" key="3">
    <source>
        <dbReference type="ARBA" id="ARBA00023054"/>
    </source>
</evidence>
<feature type="compositionally biased region" description="Polar residues" evidence="6">
    <location>
        <begin position="642"/>
        <end position="652"/>
    </location>
</feature>
<feature type="compositionally biased region" description="Basic and acidic residues" evidence="6">
    <location>
        <begin position="389"/>
        <end position="398"/>
    </location>
</feature>
<evidence type="ECO:0000256" key="4">
    <source>
        <dbReference type="ARBA" id="ARBA00023136"/>
    </source>
</evidence>
<evidence type="ECO:0000313" key="9">
    <source>
        <dbReference type="Proteomes" id="UP001557470"/>
    </source>
</evidence>
<name>A0ABD0XWL8_UMBPY</name>
<feature type="coiled-coil region" evidence="5">
    <location>
        <begin position="222"/>
        <end position="299"/>
    </location>
</feature>
<evidence type="ECO:0000256" key="6">
    <source>
        <dbReference type="SAM" id="MobiDB-lite"/>
    </source>
</evidence>
<keyword evidence="4" id="KW-0472">Membrane</keyword>
<evidence type="ECO:0000256" key="2">
    <source>
        <dbReference type="ARBA" id="ARBA00022553"/>
    </source>
</evidence>
<feature type="region of interest" description="Disordered" evidence="6">
    <location>
        <begin position="1237"/>
        <end position="1257"/>
    </location>
</feature>
<feature type="region of interest" description="Disordered" evidence="6">
    <location>
        <begin position="1"/>
        <end position="166"/>
    </location>
</feature>
<dbReference type="PANTHER" id="PTHR15742:SF1">
    <property type="entry name" value="PROTEIN SOGA1"/>
    <property type="match status" value="1"/>
</dbReference>
<dbReference type="GO" id="GO:0016020">
    <property type="term" value="C:membrane"/>
    <property type="evidence" value="ECO:0007669"/>
    <property type="project" value="UniProtKB-SubCell"/>
</dbReference>
<feature type="compositionally biased region" description="Basic and acidic residues" evidence="6">
    <location>
        <begin position="1184"/>
        <end position="1194"/>
    </location>
</feature>
<gene>
    <name evidence="8" type="ORF">UPYG_G00006920</name>
</gene>
<feature type="compositionally biased region" description="Low complexity" evidence="6">
    <location>
        <begin position="1081"/>
        <end position="1117"/>
    </location>
</feature>
<dbReference type="InterPro" id="IPR049885">
    <property type="entry name" value="MTCL1-3"/>
</dbReference>
<reference evidence="8 9" key="1">
    <citation type="submission" date="2024-06" db="EMBL/GenBank/DDBJ databases">
        <authorList>
            <person name="Pan Q."/>
            <person name="Wen M."/>
            <person name="Jouanno E."/>
            <person name="Zahm M."/>
            <person name="Klopp C."/>
            <person name="Cabau C."/>
            <person name="Louis A."/>
            <person name="Berthelot C."/>
            <person name="Parey E."/>
            <person name="Roest Crollius H."/>
            <person name="Montfort J."/>
            <person name="Robinson-Rechavi M."/>
            <person name="Bouchez O."/>
            <person name="Lampietro C."/>
            <person name="Lopez Roques C."/>
            <person name="Donnadieu C."/>
            <person name="Postlethwait J."/>
            <person name="Bobe J."/>
            <person name="Verreycken H."/>
            <person name="Guiguen Y."/>
        </authorList>
    </citation>
    <scope>NUCLEOTIDE SEQUENCE [LARGE SCALE GENOMIC DNA]</scope>
    <source>
        <strain evidence="8">Up_M1</strain>
        <tissue evidence="8">Testis</tissue>
    </source>
</reference>
<feature type="compositionally biased region" description="Basic and acidic residues" evidence="6">
    <location>
        <begin position="587"/>
        <end position="598"/>
    </location>
</feature>
<dbReference type="EMBL" id="JAGEUA010000001">
    <property type="protein sequence ID" value="KAL1020960.1"/>
    <property type="molecule type" value="Genomic_DNA"/>
</dbReference>
<organism evidence="8 9">
    <name type="scientific">Umbra pygmaea</name>
    <name type="common">Eastern mudminnow</name>
    <dbReference type="NCBI Taxonomy" id="75934"/>
    <lineage>
        <taxon>Eukaryota</taxon>
        <taxon>Metazoa</taxon>
        <taxon>Chordata</taxon>
        <taxon>Craniata</taxon>
        <taxon>Vertebrata</taxon>
        <taxon>Euteleostomi</taxon>
        <taxon>Actinopterygii</taxon>
        <taxon>Neopterygii</taxon>
        <taxon>Teleostei</taxon>
        <taxon>Protacanthopterygii</taxon>
        <taxon>Esociformes</taxon>
        <taxon>Umbridae</taxon>
        <taxon>Umbra</taxon>
    </lineage>
</organism>
<feature type="compositionally biased region" description="Polar residues" evidence="6">
    <location>
        <begin position="78"/>
        <end position="101"/>
    </location>
</feature>
<accession>A0ABD0XWL8</accession>
<proteinExistence type="predicted"/>
<keyword evidence="3 5" id="KW-0175">Coiled coil</keyword>
<feature type="region of interest" description="Disordered" evidence="6">
    <location>
        <begin position="1135"/>
        <end position="1216"/>
    </location>
</feature>
<feature type="domain" description="SOGA coiled-coil" evidence="7">
    <location>
        <begin position="400"/>
        <end position="489"/>
    </location>
</feature>
<evidence type="ECO:0000256" key="5">
    <source>
        <dbReference type="SAM" id="Coils"/>
    </source>
</evidence>
<feature type="compositionally biased region" description="Polar residues" evidence="6">
    <location>
        <begin position="1312"/>
        <end position="1325"/>
    </location>
</feature>
<feature type="region of interest" description="Disordered" evidence="6">
    <location>
        <begin position="370"/>
        <end position="398"/>
    </location>
</feature>
<keyword evidence="9" id="KW-1185">Reference proteome</keyword>
<feature type="compositionally biased region" description="Basic and acidic residues" evidence="6">
    <location>
        <begin position="153"/>
        <end position="163"/>
    </location>
</feature>
<dbReference type="PANTHER" id="PTHR15742">
    <property type="entry name" value="GIRDIN"/>
    <property type="match status" value="1"/>
</dbReference>
<protein>
    <recommendedName>
        <fullName evidence="7">SOGA coiled-coil domain-containing protein</fullName>
    </recommendedName>
</protein>
<feature type="compositionally biased region" description="Polar residues" evidence="6">
    <location>
        <begin position="1289"/>
        <end position="1303"/>
    </location>
</feature>
<feature type="region of interest" description="Disordered" evidence="6">
    <location>
        <begin position="491"/>
        <end position="615"/>
    </location>
</feature>